<dbReference type="AlphaFoldDB" id="A0A0B8N214"/>
<keyword evidence="3" id="KW-0862">Zinc</keyword>
<dbReference type="CDD" id="cd02440">
    <property type="entry name" value="AdoMet_MTases"/>
    <property type="match status" value="1"/>
</dbReference>
<feature type="compositionally biased region" description="Acidic residues" evidence="5">
    <location>
        <begin position="315"/>
        <end position="332"/>
    </location>
</feature>
<keyword evidence="8" id="KW-1185">Reference proteome</keyword>
<dbReference type="SUPFAM" id="SSF118310">
    <property type="entry name" value="AN1-like Zinc finger"/>
    <property type="match status" value="1"/>
</dbReference>
<protein>
    <recommendedName>
        <fullName evidence="6">AN1-type domain-containing protein</fullName>
    </recommendedName>
</protein>
<feature type="domain" description="AN1-type" evidence="6">
    <location>
        <begin position="19"/>
        <end position="67"/>
    </location>
</feature>
<accession>A0A0B8N214</accession>
<evidence type="ECO:0000256" key="2">
    <source>
        <dbReference type="ARBA" id="ARBA00022771"/>
    </source>
</evidence>
<dbReference type="PROSITE" id="PS51039">
    <property type="entry name" value="ZF_AN1"/>
    <property type="match status" value="1"/>
</dbReference>
<dbReference type="InterPro" id="IPR035896">
    <property type="entry name" value="AN1-like_Znf"/>
</dbReference>
<reference evidence="8" key="1">
    <citation type="journal article" date="2015" name="Genome Announc.">
        <title>Draft genome sequence of Talaromyces cellulolyticus strain Y-94, a source of lignocellulosic biomass-degrading enzymes.</title>
        <authorList>
            <person name="Fujii T."/>
            <person name="Koike H."/>
            <person name="Sawayama S."/>
            <person name="Yano S."/>
            <person name="Inoue H."/>
        </authorList>
    </citation>
    <scope>NUCLEOTIDE SEQUENCE [LARGE SCALE GENOMIC DNA]</scope>
    <source>
        <strain evidence="8">Y-94</strain>
    </source>
</reference>
<feature type="compositionally biased region" description="Polar residues" evidence="5">
    <location>
        <begin position="289"/>
        <end position="312"/>
    </location>
</feature>
<dbReference type="InterPro" id="IPR057358">
    <property type="entry name" value="UBL_ZFAND1-like"/>
</dbReference>
<evidence type="ECO:0000259" key="6">
    <source>
        <dbReference type="PROSITE" id="PS51039"/>
    </source>
</evidence>
<sequence>MPSSPQPTSFTQMADADLESIGRNCQYEYCRQLDFLPFRCESCRGTFCSDHRTETAHKCTHPGEWARRKRALNQTPDRAIGAGAGRTVKSTVYNSDQCSHPQCKTLVNTPTSVGVHCDKLPLGARVGTAKDNGATIRSMFSKLRGLGNNIQAPKTPKISLPASIQSRRTTGGSAITQLNEIKRTAKGEASVPTDRRIYLHVVGTTDKPTANDEPPSGNFWFDNRWKVGRVLDDAARKLKVENLNNRVGGEEAKLRIFHVESGEFLEFSVAIGGEGTSTSKNNTDRFKGQNPSSPNACTSRPATSNELTNKMQTIYEEESSDSGAEADTEVDNNSDSTTVTPSVTDYIYENGRRYHRYREGSYLLPNDETEQERLHLCHKIWSLLLNDEPWKVPLEHPQKVLDIGCGTGDWAIMIGEQFPSATVIGTDLSPIQPTLVPRNVKFYVEDAEDEWTFEKGFDLVHGRMLAGSISDWTKFFRQAFGQLKPGGWIEMNEFEAKFYYHNQNGEQSEQLNMLVKIFNKHSSDIGKGFNDVLLIPEAMRNAGFGDVEVNIQQVGTLLSLVMGRWLTCQVPIGTWHKDKPLRKVGDSAHYAAVESIEPYILAIGTRILLDPAESVREIVRATRDSLDSRNYELYAHAHFIWGRRPKYN</sequence>
<evidence type="ECO:0000256" key="3">
    <source>
        <dbReference type="ARBA" id="ARBA00022833"/>
    </source>
</evidence>
<evidence type="ECO:0000313" key="7">
    <source>
        <dbReference type="EMBL" id="GAM33310.1"/>
    </source>
</evidence>
<dbReference type="Gene3D" id="3.40.50.150">
    <property type="entry name" value="Vaccinia Virus protein VP39"/>
    <property type="match status" value="1"/>
</dbReference>
<feature type="region of interest" description="Disordered" evidence="5">
    <location>
        <begin position="273"/>
        <end position="341"/>
    </location>
</feature>
<dbReference type="Pfam" id="PF13489">
    <property type="entry name" value="Methyltransf_23"/>
    <property type="match status" value="1"/>
</dbReference>
<dbReference type="PANTHER" id="PTHR43591:SF24">
    <property type="entry name" value="2-METHOXY-6-POLYPRENYL-1,4-BENZOQUINOL METHYLASE, MITOCHONDRIAL"/>
    <property type="match status" value="1"/>
</dbReference>
<evidence type="ECO:0000256" key="4">
    <source>
        <dbReference type="PROSITE-ProRule" id="PRU00449"/>
    </source>
</evidence>
<dbReference type="EMBL" id="DF933799">
    <property type="protein sequence ID" value="GAM33310.1"/>
    <property type="molecule type" value="Genomic_DNA"/>
</dbReference>
<dbReference type="PANTHER" id="PTHR43591">
    <property type="entry name" value="METHYLTRANSFERASE"/>
    <property type="match status" value="1"/>
</dbReference>
<dbReference type="SUPFAM" id="SSF53335">
    <property type="entry name" value="S-adenosyl-L-methionine-dependent methyltransferases"/>
    <property type="match status" value="1"/>
</dbReference>
<evidence type="ECO:0000256" key="5">
    <source>
        <dbReference type="SAM" id="MobiDB-lite"/>
    </source>
</evidence>
<gene>
    <name evidence="7" type="ORF">TCE0_003f00118</name>
</gene>
<name>A0A0B8N214_TALPI</name>
<dbReference type="Gene3D" id="4.10.1110.10">
    <property type="entry name" value="AN1-like Zinc finger"/>
    <property type="match status" value="1"/>
</dbReference>
<keyword evidence="2 4" id="KW-0863">Zinc-finger</keyword>
<dbReference type="SMART" id="SM00154">
    <property type="entry name" value="ZnF_AN1"/>
    <property type="match status" value="1"/>
</dbReference>
<dbReference type="GO" id="GO:0008168">
    <property type="term" value="F:methyltransferase activity"/>
    <property type="evidence" value="ECO:0007669"/>
    <property type="project" value="TreeGrafter"/>
</dbReference>
<dbReference type="Pfam" id="PF25327">
    <property type="entry name" value="UBL_ZFAND1"/>
    <property type="match status" value="1"/>
</dbReference>
<dbReference type="InterPro" id="IPR000058">
    <property type="entry name" value="Znf_AN1"/>
</dbReference>
<dbReference type="GO" id="GO:0008270">
    <property type="term" value="F:zinc ion binding"/>
    <property type="evidence" value="ECO:0007669"/>
    <property type="project" value="UniProtKB-KW"/>
</dbReference>
<dbReference type="Pfam" id="PF01428">
    <property type="entry name" value="zf-AN1"/>
    <property type="match status" value="1"/>
</dbReference>
<organism evidence="7 8">
    <name type="scientific">Talaromyces pinophilus</name>
    <name type="common">Penicillium pinophilum</name>
    <dbReference type="NCBI Taxonomy" id="128442"/>
    <lineage>
        <taxon>Eukaryota</taxon>
        <taxon>Fungi</taxon>
        <taxon>Dikarya</taxon>
        <taxon>Ascomycota</taxon>
        <taxon>Pezizomycotina</taxon>
        <taxon>Eurotiomycetes</taxon>
        <taxon>Eurotiomycetidae</taxon>
        <taxon>Eurotiales</taxon>
        <taxon>Trichocomaceae</taxon>
        <taxon>Talaromyces</taxon>
        <taxon>Talaromyces sect. Talaromyces</taxon>
    </lineage>
</organism>
<keyword evidence="1" id="KW-0479">Metal-binding</keyword>
<proteinExistence type="predicted"/>
<dbReference type="Proteomes" id="UP000053095">
    <property type="component" value="Unassembled WGS sequence"/>
</dbReference>
<evidence type="ECO:0000313" key="8">
    <source>
        <dbReference type="Proteomes" id="UP000053095"/>
    </source>
</evidence>
<dbReference type="InterPro" id="IPR029063">
    <property type="entry name" value="SAM-dependent_MTases_sf"/>
</dbReference>
<evidence type="ECO:0000256" key="1">
    <source>
        <dbReference type="ARBA" id="ARBA00022723"/>
    </source>
</evidence>